<gene>
    <name evidence="3" type="primary">LOC113218572</name>
</gene>
<evidence type="ECO:0000313" key="1">
    <source>
        <dbReference type="EnsemblMetazoa" id="XP_026299158"/>
    </source>
</evidence>
<keyword evidence="2" id="KW-1185">Reference proteome</keyword>
<dbReference type="OrthoDB" id="6611808at2759"/>
<name>A0A7M7MQ95_APIME</name>
<dbReference type="Proteomes" id="UP000005203">
    <property type="component" value="Linkage group LG10"/>
</dbReference>
<accession>A0A7M7MQ95</accession>
<proteinExistence type="predicted"/>
<dbReference type="KEGG" id="ame:113218572"/>
<evidence type="ECO:0000313" key="3">
    <source>
        <dbReference type="RefSeq" id="XP_026299158.1"/>
    </source>
</evidence>
<dbReference type="GeneID" id="113218572"/>
<organism evidence="1">
    <name type="scientific">Apis mellifera</name>
    <name type="common">Honeybee</name>
    <dbReference type="NCBI Taxonomy" id="7460"/>
    <lineage>
        <taxon>Eukaryota</taxon>
        <taxon>Metazoa</taxon>
        <taxon>Ecdysozoa</taxon>
        <taxon>Arthropoda</taxon>
        <taxon>Hexapoda</taxon>
        <taxon>Insecta</taxon>
        <taxon>Pterygota</taxon>
        <taxon>Neoptera</taxon>
        <taxon>Endopterygota</taxon>
        <taxon>Hymenoptera</taxon>
        <taxon>Apocrita</taxon>
        <taxon>Aculeata</taxon>
        <taxon>Apoidea</taxon>
        <taxon>Anthophila</taxon>
        <taxon>Apidae</taxon>
        <taxon>Apis</taxon>
    </lineage>
</organism>
<protein>
    <submittedName>
        <fullName evidence="3">Uncharacterized protein LOC113218572</fullName>
    </submittedName>
</protein>
<accession>A0A8B8H6B0</accession>
<dbReference type="EnsemblMetazoa" id="XM_026443373">
    <property type="protein sequence ID" value="XP_026299158"/>
    <property type="gene ID" value="LOC113218572"/>
</dbReference>
<evidence type="ECO:0000313" key="2">
    <source>
        <dbReference type="Proteomes" id="UP000005203"/>
    </source>
</evidence>
<reference evidence="1" key="1">
    <citation type="submission" date="2021-01" db="UniProtKB">
        <authorList>
            <consortium name="EnsemblMetazoa"/>
        </authorList>
    </citation>
    <scope>IDENTIFICATION</scope>
    <source>
        <strain evidence="1">DH4</strain>
    </source>
</reference>
<dbReference type="AlphaFoldDB" id="A0A7M7MQ95"/>
<reference evidence="3" key="2">
    <citation type="submission" date="2025-04" db="UniProtKB">
        <authorList>
            <consortium name="RefSeq"/>
        </authorList>
    </citation>
    <scope>IDENTIFICATION</scope>
    <source>
        <strain evidence="3">DH4</strain>
        <tissue evidence="3">Whole body</tissue>
    </source>
</reference>
<sequence>MQTTTICKVKATPSICYIFNSFRPKSTISEQQKACNQEKSPIISAFLMIPFEEKIHHRTKVSNNCNIKSKKISKPTNGLKFPEMRNGILFTRCHCVHRDGLQDSCPLSQCQQESDCLVKPWPKCPPAKYLQSRHPEQYPPFK</sequence>
<dbReference type="RefSeq" id="XP_026299158.1">
    <property type="nucleotide sequence ID" value="XM_026443373.1"/>
</dbReference>